<dbReference type="RefSeq" id="WP_176067186.1">
    <property type="nucleotide sequence ID" value="NZ_JABWMJ010000002.1"/>
</dbReference>
<sequence>MKVLMFYEIAPDGLARVAEHQAGHVARLAEFHARGELLMAGPYGDPPVGALGVFVNRAAAEAFAAGDPFVVHGVVGRHTFEPWHEVLAP</sequence>
<proteinExistence type="inferred from homology"/>
<comment type="caution">
    <text evidence="3">The sequence shown here is derived from an EMBL/GenBank/DDBJ whole genome shotgun (WGS) entry which is preliminary data.</text>
</comment>
<dbReference type="SUPFAM" id="SSF54909">
    <property type="entry name" value="Dimeric alpha+beta barrel"/>
    <property type="match status" value="1"/>
</dbReference>
<dbReference type="InterPro" id="IPR005545">
    <property type="entry name" value="YCII"/>
</dbReference>
<dbReference type="Pfam" id="PF03795">
    <property type="entry name" value="YCII"/>
    <property type="match status" value="1"/>
</dbReference>
<name>A0A7Y6NLJ3_9BURK</name>
<evidence type="ECO:0000259" key="2">
    <source>
        <dbReference type="Pfam" id="PF03795"/>
    </source>
</evidence>
<feature type="domain" description="YCII-related" evidence="2">
    <location>
        <begin position="1"/>
        <end position="83"/>
    </location>
</feature>
<dbReference type="AlphaFoldDB" id="A0A7Y6NLJ3"/>
<dbReference type="Proteomes" id="UP000529637">
    <property type="component" value="Unassembled WGS sequence"/>
</dbReference>
<dbReference type="InterPro" id="IPR011008">
    <property type="entry name" value="Dimeric_a/b-barrel"/>
</dbReference>
<evidence type="ECO:0000313" key="3">
    <source>
        <dbReference type="EMBL" id="NUZ05382.1"/>
    </source>
</evidence>
<accession>A0A7Y6NLJ3</accession>
<reference evidence="3 4" key="1">
    <citation type="submission" date="2020-06" db="EMBL/GenBank/DDBJ databases">
        <title>Schlegella sp. ID0723 isolated from air conditioner.</title>
        <authorList>
            <person name="Kim D.Y."/>
            <person name="Kim D.-U."/>
        </authorList>
    </citation>
    <scope>NUCLEOTIDE SEQUENCE [LARGE SCALE GENOMIC DNA]</scope>
    <source>
        <strain evidence="3 4">ID0723</strain>
    </source>
</reference>
<evidence type="ECO:0000313" key="4">
    <source>
        <dbReference type="Proteomes" id="UP000529637"/>
    </source>
</evidence>
<organism evidence="3 4">
    <name type="scientific">Piscinibacter koreensis</name>
    <dbReference type="NCBI Taxonomy" id="2742824"/>
    <lineage>
        <taxon>Bacteria</taxon>
        <taxon>Pseudomonadati</taxon>
        <taxon>Pseudomonadota</taxon>
        <taxon>Betaproteobacteria</taxon>
        <taxon>Burkholderiales</taxon>
        <taxon>Sphaerotilaceae</taxon>
        <taxon>Piscinibacter</taxon>
    </lineage>
</organism>
<evidence type="ECO:0000256" key="1">
    <source>
        <dbReference type="ARBA" id="ARBA00007689"/>
    </source>
</evidence>
<protein>
    <recommendedName>
        <fullName evidence="2">YCII-related domain-containing protein</fullName>
    </recommendedName>
</protein>
<dbReference type="EMBL" id="JABWMJ010000002">
    <property type="protein sequence ID" value="NUZ05382.1"/>
    <property type="molecule type" value="Genomic_DNA"/>
</dbReference>
<comment type="similarity">
    <text evidence="1">Belongs to the YciI family.</text>
</comment>
<gene>
    <name evidence="3" type="ORF">HQN59_06360</name>
</gene>
<keyword evidence="4" id="KW-1185">Reference proteome</keyword>
<dbReference type="Gene3D" id="3.30.70.1060">
    <property type="entry name" value="Dimeric alpha+beta barrel"/>
    <property type="match status" value="1"/>
</dbReference>